<sequence>MTDKAKATLVVDELIARLNEISPANGYFHSLPKPVMDDDPALYFDQHTELPCMGIRNISDRVTTQSRTATNQTRTVEIVAYVERQPDGRTNQDKLLQDIYRTIFRPESLKLNGLVVEIEAGEAQLDDVELGTKILPIYLPITLTYNTLNWR</sequence>
<evidence type="ECO:0000313" key="1">
    <source>
        <dbReference type="EMBL" id="MFB2717417.1"/>
    </source>
</evidence>
<reference evidence="1 2" key="1">
    <citation type="submission" date="2024-09" db="EMBL/GenBank/DDBJ databases">
        <title>Draft genome sequences of 6 high pH adapted Marinobacter shengliensis sp. isolated from Mariana forearc serpentinite mud volcanoes.</title>
        <authorList>
            <person name="Elkassas S."/>
            <person name="Serres M."/>
            <person name="Michael N."/>
            <person name="Amina P."/>
            <person name="Teodora Z."/>
            <person name="Julie H."/>
        </authorList>
    </citation>
    <scope>NUCLEOTIDE SEQUENCE [LARGE SCALE GENOMIC DNA]</scope>
    <source>
        <strain evidence="1 2">EB4</strain>
    </source>
</reference>
<organism evidence="1 2">
    <name type="scientific">Marinobacter shengliensis</name>
    <dbReference type="NCBI Taxonomy" id="1389223"/>
    <lineage>
        <taxon>Bacteria</taxon>
        <taxon>Pseudomonadati</taxon>
        <taxon>Pseudomonadota</taxon>
        <taxon>Gammaproteobacteria</taxon>
        <taxon>Pseudomonadales</taxon>
        <taxon>Marinobacteraceae</taxon>
        <taxon>Marinobacter</taxon>
    </lineage>
</organism>
<accession>A0ABV4WBG9</accession>
<gene>
    <name evidence="1" type="ORF">ACE05E_18215</name>
</gene>
<dbReference type="Proteomes" id="UP001576762">
    <property type="component" value="Unassembled WGS sequence"/>
</dbReference>
<proteinExistence type="predicted"/>
<evidence type="ECO:0000313" key="2">
    <source>
        <dbReference type="Proteomes" id="UP001576762"/>
    </source>
</evidence>
<name>A0ABV4WBG9_9GAMM</name>
<dbReference type="RefSeq" id="WP_374815710.1">
    <property type="nucleotide sequence ID" value="NZ_JBHFLD010000033.1"/>
</dbReference>
<protein>
    <submittedName>
        <fullName evidence="1">Uncharacterized protein</fullName>
    </submittedName>
</protein>
<dbReference type="EMBL" id="JBHFLD010000033">
    <property type="protein sequence ID" value="MFB2717417.1"/>
    <property type="molecule type" value="Genomic_DNA"/>
</dbReference>
<keyword evidence="2" id="KW-1185">Reference proteome</keyword>
<comment type="caution">
    <text evidence="1">The sequence shown here is derived from an EMBL/GenBank/DDBJ whole genome shotgun (WGS) entry which is preliminary data.</text>
</comment>